<accession>A0ABD4Z960</accession>
<evidence type="ECO:0000313" key="3">
    <source>
        <dbReference type="Proteomes" id="UP001529235"/>
    </source>
</evidence>
<sequence length="178" mass="20521">MSNKELVDRVVEYLRWHPNAKPSEIADFLGVNPRIVRVVLARLRSKGVVVRTEKGYSLRIGSEKVDAGVEKEVEKKDVLQKNQRLGVVEETVFEKLIARIEELEKRIVVLEKDVEELKRILHSKNETNYSLKCEEVYEALEFLKMGLEAVRVGDQNSLDSIVNEVEKLLEKIRKCFSA</sequence>
<comment type="caution">
    <text evidence="2">The sequence shown here is derived from an EMBL/GenBank/DDBJ whole genome shotgun (WGS) entry which is preliminary data.</text>
</comment>
<evidence type="ECO:0008006" key="4">
    <source>
        <dbReference type="Google" id="ProtNLM"/>
    </source>
</evidence>
<keyword evidence="3" id="KW-1185">Reference proteome</keyword>
<reference evidence="2 3" key="1">
    <citation type="submission" date="2023-05" db="EMBL/GenBank/DDBJ databases">
        <title>A new hyperthermophilic archaea 'Ignisphaera cupida' sp. nov. and description of the family 'Ignisphaeraceae' fam. nov.</title>
        <authorList>
            <person name="Podosokorskaya O.A."/>
            <person name="Elcheninov A.G."/>
            <person name="Klukina A."/>
            <person name="Merkel A.Y."/>
        </authorList>
    </citation>
    <scope>NUCLEOTIDE SEQUENCE [LARGE SCALE GENOMIC DNA]</scope>
    <source>
        <strain evidence="2 3">4213-co</strain>
    </source>
</reference>
<organism evidence="2 3">
    <name type="scientific">Ignisphaera cupida</name>
    <dbReference type="NCBI Taxonomy" id="3050454"/>
    <lineage>
        <taxon>Archaea</taxon>
        <taxon>Thermoproteota</taxon>
        <taxon>Thermoprotei</taxon>
        <taxon>Desulfurococcales</taxon>
        <taxon>Desulfurococcaceae</taxon>
        <taxon>Ignisphaera</taxon>
    </lineage>
</organism>
<evidence type="ECO:0000313" key="2">
    <source>
        <dbReference type="EMBL" id="MDK6028825.1"/>
    </source>
</evidence>
<dbReference type="Proteomes" id="UP001529235">
    <property type="component" value="Unassembled WGS sequence"/>
</dbReference>
<dbReference type="SUPFAM" id="SSF46785">
    <property type="entry name" value="Winged helix' DNA-binding domain"/>
    <property type="match status" value="1"/>
</dbReference>
<dbReference type="RefSeq" id="WP_285273811.1">
    <property type="nucleotide sequence ID" value="NZ_JASNVW010000003.1"/>
</dbReference>
<dbReference type="AlphaFoldDB" id="A0ABD4Z960"/>
<dbReference type="InterPro" id="IPR036388">
    <property type="entry name" value="WH-like_DNA-bd_sf"/>
</dbReference>
<evidence type="ECO:0000256" key="1">
    <source>
        <dbReference type="SAM" id="Coils"/>
    </source>
</evidence>
<dbReference type="Gene3D" id="1.10.10.10">
    <property type="entry name" value="Winged helix-like DNA-binding domain superfamily/Winged helix DNA-binding domain"/>
    <property type="match status" value="1"/>
</dbReference>
<name>A0ABD4Z960_9CREN</name>
<proteinExistence type="predicted"/>
<gene>
    <name evidence="2" type="ORF">QPL79_05560</name>
</gene>
<feature type="coiled-coil region" evidence="1">
    <location>
        <begin position="93"/>
        <end position="127"/>
    </location>
</feature>
<keyword evidence="1" id="KW-0175">Coiled coil</keyword>
<dbReference type="EMBL" id="JASNVW010000003">
    <property type="protein sequence ID" value="MDK6028825.1"/>
    <property type="molecule type" value="Genomic_DNA"/>
</dbReference>
<protein>
    <recommendedName>
        <fullName evidence="4">Winged helix-turn-helix transcriptional regulator</fullName>
    </recommendedName>
</protein>
<dbReference type="InterPro" id="IPR036390">
    <property type="entry name" value="WH_DNA-bd_sf"/>
</dbReference>